<geneLocation type="plasmid" evidence="3 4">
    <name>megaplasmid pDF308</name>
</geneLocation>
<evidence type="ECO:0000313" key="3">
    <source>
        <dbReference type="EMBL" id="BAI81833.1"/>
    </source>
</evidence>
<feature type="domain" description="ParB-like N-terminal" evidence="2">
    <location>
        <begin position="44"/>
        <end position="137"/>
    </location>
</feature>
<reference evidence="3 4" key="1">
    <citation type="journal article" date="2010" name="DNA Res.">
        <title>Bacterial lifestyle in a deep-sea hydrothermal vent chimney revealed by the genome sequence of the thermophilic bacterium Deferribacter desulfuricans SSM1.</title>
        <authorList>
            <person name="Takaki Y."/>
            <person name="Shimamura S."/>
            <person name="Nakagawa S."/>
            <person name="Fukuhara Y."/>
            <person name="Horikawa H."/>
            <person name="Ankai A."/>
            <person name="Harada T."/>
            <person name="Hosoyama A."/>
            <person name="Oguchi A."/>
            <person name="Fukui S."/>
            <person name="Fujita N."/>
            <person name="Takami H."/>
            <person name="Takai K."/>
        </authorList>
    </citation>
    <scope>NUCLEOTIDE SEQUENCE [LARGE SCALE GENOMIC DNA]</scope>
    <source>
        <strain evidence="4">DSM 14783 / JCM 11476 / NBRC 101012 / SSM1</strain>
        <plasmid evidence="4">Plasmid megaplasmid pDF308</plasmid>
    </source>
</reference>
<name>D3PF41_DEFDS</name>
<dbReference type="InterPro" id="IPR003115">
    <property type="entry name" value="ParB_N"/>
</dbReference>
<dbReference type="Gene3D" id="3.90.1530.30">
    <property type="match status" value="1"/>
</dbReference>
<dbReference type="InterPro" id="IPR050336">
    <property type="entry name" value="Chromosome_partition/occlusion"/>
</dbReference>
<dbReference type="GO" id="GO:0007059">
    <property type="term" value="P:chromosome segregation"/>
    <property type="evidence" value="ECO:0007669"/>
    <property type="project" value="TreeGrafter"/>
</dbReference>
<dbReference type="PANTHER" id="PTHR33375:SF1">
    <property type="entry name" value="CHROMOSOME-PARTITIONING PROTEIN PARB-RELATED"/>
    <property type="match status" value="1"/>
</dbReference>
<organism evidence="3 4">
    <name type="scientific">Deferribacter desulfuricans (strain DSM 14783 / JCM 11476 / NBRC 101012 / SSM1)</name>
    <dbReference type="NCBI Taxonomy" id="639282"/>
    <lineage>
        <taxon>Bacteria</taxon>
        <taxon>Pseudomonadati</taxon>
        <taxon>Deferribacterota</taxon>
        <taxon>Deferribacteres</taxon>
        <taxon>Deferribacterales</taxon>
        <taxon>Deferribacteraceae</taxon>
        <taxon>Deferribacter</taxon>
    </lineage>
</organism>
<dbReference type="Proteomes" id="UP000001520">
    <property type="component" value="Plasmid megaplasmid pDF308"/>
</dbReference>
<dbReference type="GO" id="GO:0005694">
    <property type="term" value="C:chromosome"/>
    <property type="evidence" value="ECO:0007669"/>
    <property type="project" value="TreeGrafter"/>
</dbReference>
<evidence type="ECO:0000259" key="2">
    <source>
        <dbReference type="SMART" id="SM00470"/>
    </source>
</evidence>
<dbReference type="Gene3D" id="1.10.10.2830">
    <property type="match status" value="1"/>
</dbReference>
<keyword evidence="3" id="KW-0614">Plasmid</keyword>
<dbReference type="HOGENOM" id="CLU_846553_0_0_0"/>
<dbReference type="eggNOG" id="COG1475">
    <property type="taxonomic scope" value="Bacteria"/>
</dbReference>
<dbReference type="AlphaFoldDB" id="D3PF41"/>
<keyword evidence="4" id="KW-1185">Reference proteome</keyword>
<dbReference type="SUPFAM" id="SSF109709">
    <property type="entry name" value="KorB DNA-binding domain-like"/>
    <property type="match status" value="1"/>
</dbReference>
<dbReference type="InterPro" id="IPR004437">
    <property type="entry name" value="ParB/RepB/Spo0J"/>
</dbReference>
<protein>
    <recommendedName>
        <fullName evidence="2">ParB-like N-terminal domain-containing protein</fullName>
    </recommendedName>
</protein>
<dbReference type="GO" id="GO:0003677">
    <property type="term" value="F:DNA binding"/>
    <property type="evidence" value="ECO:0007669"/>
    <property type="project" value="InterPro"/>
</dbReference>
<sequence length="328" mass="38505">MSKKKKYEDLLKDKSLFKKNTASGLLSKDANYRITFEDKKYFQDDIPIAKINIKPQVRQKIDTDSESYRELVESIRRRGVLQPIIVVKSVENGEYELVSGERRVTAAKECRYEFIPAVIFEDLTESDILEIQLIENLQREDLTTFEKALGLKTLAEKMFKVDTIDELIKLLSNKLFSKNNNSTSTVEVDTNYSINLRQIYRYVLLFAFPEDCIELVKNSSKFPVRVFDILYKYKNHPEITNIFKLIAEGKLNSTNLNTFLNKLDSNINKEEPAKKKRIRIYNKLKKIDTNFDELLKDDLIVKDKNKAEEIIKQIEYKLNRLKEKLFSK</sequence>
<dbReference type="InterPro" id="IPR036086">
    <property type="entry name" value="ParB/Sulfiredoxin_sf"/>
</dbReference>
<dbReference type="RefSeq" id="WP_013009045.1">
    <property type="nucleotide sequence ID" value="NC_013940.1"/>
</dbReference>
<dbReference type="Pfam" id="PF02195">
    <property type="entry name" value="ParB_N"/>
    <property type="match status" value="1"/>
</dbReference>
<dbReference type="SUPFAM" id="SSF110849">
    <property type="entry name" value="ParB/Sulfiredoxin"/>
    <property type="match status" value="1"/>
</dbReference>
<accession>D3PF41</accession>
<proteinExistence type="inferred from homology"/>
<gene>
    <name evidence="3" type="ordered locus">DEFDS_P213</name>
</gene>
<evidence type="ECO:0000256" key="1">
    <source>
        <dbReference type="ARBA" id="ARBA00006295"/>
    </source>
</evidence>
<comment type="similarity">
    <text evidence="1">Belongs to the ParB family.</text>
</comment>
<dbReference type="SMART" id="SM00470">
    <property type="entry name" value="ParB"/>
    <property type="match status" value="1"/>
</dbReference>
<dbReference type="OrthoDB" id="9771505at2"/>
<dbReference type="EMBL" id="AP011530">
    <property type="protein sequence ID" value="BAI81833.1"/>
    <property type="molecule type" value="Genomic_DNA"/>
</dbReference>
<evidence type="ECO:0000313" key="4">
    <source>
        <dbReference type="Proteomes" id="UP000001520"/>
    </source>
</evidence>
<dbReference type="KEGG" id="ddf:DEFDS_P213"/>
<dbReference type="PANTHER" id="PTHR33375">
    <property type="entry name" value="CHROMOSOME-PARTITIONING PROTEIN PARB-RELATED"/>
    <property type="match status" value="1"/>
</dbReference>
<dbReference type="NCBIfam" id="TIGR00180">
    <property type="entry name" value="parB_part"/>
    <property type="match status" value="1"/>
</dbReference>